<gene>
    <name evidence="1" type="ORF">PanWU01x14_142180</name>
</gene>
<sequence length="149" mass="16726">LKCDRCNLVEHTTENYCQHLQCDHCGFNGHTIDICRKLKRANAQADKRGPSNFYSRAHNMDSKSDKAETVSSSYSPLLINIVISLNSLTERNRTNIRGRQLGQELSKLDSTTLILRHMLGVMPLLPLPPVPILIFGTDVLVTPLIKVCK</sequence>
<name>A0A2P5CLX5_PARAD</name>
<comment type="caution">
    <text evidence="1">The sequence shown here is derived from an EMBL/GenBank/DDBJ whole genome shotgun (WGS) entry which is preliminary data.</text>
</comment>
<proteinExistence type="predicted"/>
<dbReference type="Proteomes" id="UP000237105">
    <property type="component" value="Unassembled WGS sequence"/>
</dbReference>
<reference evidence="2" key="1">
    <citation type="submission" date="2016-06" db="EMBL/GenBank/DDBJ databases">
        <title>Parallel loss of symbiosis genes in relatives of nitrogen-fixing non-legume Parasponia.</title>
        <authorList>
            <person name="Van Velzen R."/>
            <person name="Holmer R."/>
            <person name="Bu F."/>
            <person name="Rutten L."/>
            <person name="Van Zeijl A."/>
            <person name="Liu W."/>
            <person name="Santuari L."/>
            <person name="Cao Q."/>
            <person name="Sharma T."/>
            <person name="Shen D."/>
            <person name="Roswanjaya Y."/>
            <person name="Wardhani T."/>
            <person name="Kalhor M.S."/>
            <person name="Jansen J."/>
            <person name="Van den Hoogen J."/>
            <person name="Gungor B."/>
            <person name="Hartog M."/>
            <person name="Hontelez J."/>
            <person name="Verver J."/>
            <person name="Yang W.-C."/>
            <person name="Schijlen E."/>
            <person name="Repin R."/>
            <person name="Schilthuizen M."/>
            <person name="Schranz E."/>
            <person name="Heidstra R."/>
            <person name="Miyata K."/>
            <person name="Fedorova E."/>
            <person name="Kohlen W."/>
            <person name="Bisseling T."/>
            <person name="Smit S."/>
            <person name="Geurts R."/>
        </authorList>
    </citation>
    <scope>NUCLEOTIDE SEQUENCE [LARGE SCALE GENOMIC DNA]</scope>
    <source>
        <strain evidence="2">cv. WU1-14</strain>
    </source>
</reference>
<accession>A0A2P5CLX5</accession>
<evidence type="ECO:0000313" key="2">
    <source>
        <dbReference type="Proteomes" id="UP000237105"/>
    </source>
</evidence>
<organism evidence="1 2">
    <name type="scientific">Parasponia andersonii</name>
    <name type="common">Sponia andersonii</name>
    <dbReference type="NCBI Taxonomy" id="3476"/>
    <lineage>
        <taxon>Eukaryota</taxon>
        <taxon>Viridiplantae</taxon>
        <taxon>Streptophyta</taxon>
        <taxon>Embryophyta</taxon>
        <taxon>Tracheophyta</taxon>
        <taxon>Spermatophyta</taxon>
        <taxon>Magnoliopsida</taxon>
        <taxon>eudicotyledons</taxon>
        <taxon>Gunneridae</taxon>
        <taxon>Pentapetalae</taxon>
        <taxon>rosids</taxon>
        <taxon>fabids</taxon>
        <taxon>Rosales</taxon>
        <taxon>Cannabaceae</taxon>
        <taxon>Parasponia</taxon>
    </lineage>
</organism>
<dbReference type="EMBL" id="JXTB01000117">
    <property type="protein sequence ID" value="PON62016.1"/>
    <property type="molecule type" value="Genomic_DNA"/>
</dbReference>
<evidence type="ECO:0000313" key="1">
    <source>
        <dbReference type="EMBL" id="PON62016.1"/>
    </source>
</evidence>
<protein>
    <submittedName>
        <fullName evidence="1">Uncharacterized protein</fullName>
    </submittedName>
</protein>
<keyword evidence="2" id="KW-1185">Reference proteome</keyword>
<feature type="non-terminal residue" evidence="1">
    <location>
        <position position="1"/>
    </location>
</feature>
<dbReference type="AlphaFoldDB" id="A0A2P5CLX5"/>
<feature type="non-terminal residue" evidence="1">
    <location>
        <position position="149"/>
    </location>
</feature>
<dbReference type="OrthoDB" id="1748863at2759"/>